<evidence type="ECO:0000256" key="7">
    <source>
        <dbReference type="PIRSR" id="PIRSR602401-1"/>
    </source>
</evidence>
<dbReference type="PANTHER" id="PTHR24284:SF1">
    <property type="entry name" value="CYTOCHROME P450 FAMILY"/>
    <property type="match status" value="1"/>
</dbReference>
<evidence type="ECO:0000256" key="9">
    <source>
        <dbReference type="SAM" id="MobiDB-lite"/>
    </source>
</evidence>
<dbReference type="SUPFAM" id="SSF48264">
    <property type="entry name" value="Cytochrome P450"/>
    <property type="match status" value="1"/>
</dbReference>
<dbReference type="PANTHER" id="PTHR24284">
    <property type="entry name" value="CYTOCHROME P450 FAMILY"/>
    <property type="match status" value="1"/>
</dbReference>
<feature type="binding site" description="axial binding residue" evidence="7">
    <location>
        <position position="446"/>
    </location>
    <ligand>
        <name>heme</name>
        <dbReference type="ChEBI" id="CHEBI:30413"/>
    </ligand>
    <ligandPart>
        <name>Fe</name>
        <dbReference type="ChEBI" id="CHEBI:18248"/>
    </ligandPart>
</feature>
<sequence>MIPTWILVLVSYLIYYVYNFYKKVAKYPPGPTPLPLIGNLHQLEAHNTHKQFERWSKVYGPVFTVFFPAPTVIITQLPEIKEALIKKGDIFIDRPQGPVPELFMCVENGGVISSSGSSWREQRRFAVHTLRDFGMGRNVMEEKIMNSVETLFEQLDGTVAAESLDMNWPIELCVGNIINELLLGYHWRADDCEKFVHFKKGLDFLFREMRERKSVMLVHSYPWLKHMPYIGYIGWRELRESMNNIYGFMASEVEEHKKHLDYDSEPTDFVGAYLQELKRREHKGESTEDFTERNLVNTLSDFWMAGMETTATTLRWAILFLIAHQDVQKKMQKEIDDVVGRDRRPTMADKMNMPYSSAVVMEIQRKANILTFNLPRCTSADTEIGGHSIPAGTSIFPQITSVLDGQESFDDPDRFDPTRFLGSDGKTFNKTAMDCLVPFSLGKRQCAGESLARMELFLILVSLVHRYSFDVPKGGSMPDLTPVFGSTQTPLPSARATPTYGGSIGHERGA</sequence>
<dbReference type="PRINTS" id="PR00463">
    <property type="entry name" value="EP450I"/>
</dbReference>
<dbReference type="GO" id="GO:0005506">
    <property type="term" value="F:iron ion binding"/>
    <property type="evidence" value="ECO:0007669"/>
    <property type="project" value="InterPro"/>
</dbReference>
<dbReference type="AlphaFoldDB" id="A0A914XP06"/>
<evidence type="ECO:0000313" key="11">
    <source>
        <dbReference type="WBParaSite" id="PSAMB.scaffold9448size4966.g32457.t1"/>
    </source>
</evidence>
<dbReference type="WBParaSite" id="PSAMB.scaffold9448size4966.g32457.t1">
    <property type="protein sequence ID" value="PSAMB.scaffold9448size4966.g32457.t1"/>
    <property type="gene ID" value="PSAMB.scaffold9448size4966.g32457"/>
</dbReference>
<proteinExistence type="inferred from homology"/>
<dbReference type="PROSITE" id="PS00086">
    <property type="entry name" value="CYTOCHROME_P450"/>
    <property type="match status" value="1"/>
</dbReference>
<evidence type="ECO:0000256" key="5">
    <source>
        <dbReference type="ARBA" id="ARBA00023004"/>
    </source>
</evidence>
<dbReference type="InterPro" id="IPR002401">
    <property type="entry name" value="Cyt_P450_E_grp-I"/>
</dbReference>
<organism evidence="10 11">
    <name type="scientific">Plectus sambesii</name>
    <dbReference type="NCBI Taxonomy" id="2011161"/>
    <lineage>
        <taxon>Eukaryota</taxon>
        <taxon>Metazoa</taxon>
        <taxon>Ecdysozoa</taxon>
        <taxon>Nematoda</taxon>
        <taxon>Chromadorea</taxon>
        <taxon>Plectida</taxon>
        <taxon>Plectina</taxon>
        <taxon>Plectoidea</taxon>
        <taxon>Plectidae</taxon>
        <taxon>Plectus</taxon>
    </lineage>
</organism>
<evidence type="ECO:0000256" key="8">
    <source>
        <dbReference type="RuleBase" id="RU000461"/>
    </source>
</evidence>
<comment type="similarity">
    <text evidence="2 8">Belongs to the cytochrome P450 family.</text>
</comment>
<feature type="region of interest" description="Disordered" evidence="9">
    <location>
        <begin position="486"/>
        <end position="510"/>
    </location>
</feature>
<evidence type="ECO:0000256" key="6">
    <source>
        <dbReference type="ARBA" id="ARBA00023033"/>
    </source>
</evidence>
<dbReference type="Gene3D" id="1.10.630.10">
    <property type="entry name" value="Cytochrome P450"/>
    <property type="match status" value="1"/>
</dbReference>
<evidence type="ECO:0000256" key="1">
    <source>
        <dbReference type="ARBA" id="ARBA00001971"/>
    </source>
</evidence>
<dbReference type="PRINTS" id="PR00385">
    <property type="entry name" value="P450"/>
</dbReference>
<dbReference type="GO" id="GO:0016705">
    <property type="term" value="F:oxidoreductase activity, acting on paired donors, with incorporation or reduction of molecular oxygen"/>
    <property type="evidence" value="ECO:0007669"/>
    <property type="project" value="InterPro"/>
</dbReference>
<reference evidence="11" key="1">
    <citation type="submission" date="2022-11" db="UniProtKB">
        <authorList>
            <consortium name="WormBaseParasite"/>
        </authorList>
    </citation>
    <scope>IDENTIFICATION</scope>
</reference>
<dbReference type="InterPro" id="IPR036396">
    <property type="entry name" value="Cyt_P450_sf"/>
</dbReference>
<evidence type="ECO:0000256" key="2">
    <source>
        <dbReference type="ARBA" id="ARBA00010617"/>
    </source>
</evidence>
<evidence type="ECO:0000256" key="3">
    <source>
        <dbReference type="ARBA" id="ARBA00022723"/>
    </source>
</evidence>
<evidence type="ECO:0000313" key="10">
    <source>
        <dbReference type="Proteomes" id="UP000887566"/>
    </source>
</evidence>
<keyword evidence="7 8" id="KW-0349">Heme</keyword>
<name>A0A914XP06_9BILA</name>
<keyword evidence="5 7" id="KW-0408">Iron</keyword>
<dbReference type="GO" id="GO:0020037">
    <property type="term" value="F:heme binding"/>
    <property type="evidence" value="ECO:0007669"/>
    <property type="project" value="InterPro"/>
</dbReference>
<accession>A0A914XP06</accession>
<dbReference type="Pfam" id="PF00067">
    <property type="entry name" value="p450"/>
    <property type="match status" value="1"/>
</dbReference>
<dbReference type="FunFam" id="1.10.630.10:FF:000036">
    <property type="entry name" value="CYtochrome P450 family"/>
    <property type="match status" value="1"/>
</dbReference>
<keyword evidence="10" id="KW-1185">Reference proteome</keyword>
<keyword evidence="6 8" id="KW-0503">Monooxygenase</keyword>
<dbReference type="Proteomes" id="UP000887566">
    <property type="component" value="Unplaced"/>
</dbReference>
<dbReference type="InterPro" id="IPR017972">
    <property type="entry name" value="Cyt_P450_CS"/>
</dbReference>
<comment type="cofactor">
    <cofactor evidence="1 7">
        <name>heme</name>
        <dbReference type="ChEBI" id="CHEBI:30413"/>
    </cofactor>
</comment>
<keyword evidence="4 8" id="KW-0560">Oxidoreductase</keyword>
<dbReference type="GO" id="GO:0004497">
    <property type="term" value="F:monooxygenase activity"/>
    <property type="evidence" value="ECO:0007669"/>
    <property type="project" value="UniProtKB-KW"/>
</dbReference>
<protein>
    <submittedName>
        <fullName evidence="11">Cytochrome P450</fullName>
    </submittedName>
</protein>
<evidence type="ECO:0000256" key="4">
    <source>
        <dbReference type="ARBA" id="ARBA00023002"/>
    </source>
</evidence>
<keyword evidence="3 7" id="KW-0479">Metal-binding</keyword>
<dbReference type="InterPro" id="IPR001128">
    <property type="entry name" value="Cyt_P450"/>
</dbReference>